<dbReference type="Proteomes" id="UP000317881">
    <property type="component" value="Unassembled WGS sequence"/>
</dbReference>
<evidence type="ECO:0000313" key="8">
    <source>
        <dbReference type="EMBL" id="GEC02724.1"/>
    </source>
</evidence>
<evidence type="ECO:0000256" key="2">
    <source>
        <dbReference type="ARBA" id="ARBA00022475"/>
    </source>
</evidence>
<evidence type="ECO:0000256" key="4">
    <source>
        <dbReference type="ARBA" id="ARBA00022989"/>
    </source>
</evidence>
<feature type="domain" description="Cytochrome b561 bacterial/Ni-hydrogenase" evidence="7">
    <location>
        <begin position="12"/>
        <end position="170"/>
    </location>
</feature>
<dbReference type="InterPro" id="IPR016174">
    <property type="entry name" value="Di-haem_cyt_TM"/>
</dbReference>
<dbReference type="EMBL" id="BJND01000004">
    <property type="protein sequence ID" value="GEC02724.1"/>
    <property type="molecule type" value="Genomic_DNA"/>
</dbReference>
<name>A0A4Y3V7B4_9ACTN</name>
<evidence type="ECO:0000256" key="6">
    <source>
        <dbReference type="SAM" id="Phobius"/>
    </source>
</evidence>
<evidence type="ECO:0000313" key="9">
    <source>
        <dbReference type="Proteomes" id="UP000317881"/>
    </source>
</evidence>
<dbReference type="GO" id="GO:0009055">
    <property type="term" value="F:electron transfer activity"/>
    <property type="evidence" value="ECO:0007669"/>
    <property type="project" value="InterPro"/>
</dbReference>
<dbReference type="PANTHER" id="PTHR30074:SF6">
    <property type="entry name" value="FORMATE DEHYDROGENASE GAMMA SUBUNIT"/>
    <property type="match status" value="1"/>
</dbReference>
<organism evidence="8 9">
    <name type="scientific">Streptomyces spinoverrucosus</name>
    <dbReference type="NCBI Taxonomy" id="284043"/>
    <lineage>
        <taxon>Bacteria</taxon>
        <taxon>Bacillati</taxon>
        <taxon>Actinomycetota</taxon>
        <taxon>Actinomycetes</taxon>
        <taxon>Kitasatosporales</taxon>
        <taxon>Streptomycetaceae</taxon>
        <taxon>Streptomyces</taxon>
    </lineage>
</organism>
<keyword evidence="4 6" id="KW-1133">Transmembrane helix</keyword>
<dbReference type="GO" id="GO:0015944">
    <property type="term" value="P:formate oxidation"/>
    <property type="evidence" value="ECO:0007669"/>
    <property type="project" value="TreeGrafter"/>
</dbReference>
<evidence type="ECO:0000256" key="5">
    <source>
        <dbReference type="ARBA" id="ARBA00023136"/>
    </source>
</evidence>
<feature type="transmembrane region" description="Helical" evidence="6">
    <location>
        <begin position="59"/>
        <end position="77"/>
    </location>
</feature>
<evidence type="ECO:0000256" key="3">
    <source>
        <dbReference type="ARBA" id="ARBA00022692"/>
    </source>
</evidence>
<dbReference type="SUPFAM" id="SSF81342">
    <property type="entry name" value="Transmembrane di-heme cytochromes"/>
    <property type="match status" value="1"/>
</dbReference>
<comment type="subcellular location">
    <subcellularLocation>
        <location evidence="1">Cell membrane</location>
        <topology evidence="1">Multi-pass membrane protein</topology>
    </subcellularLocation>
</comment>
<keyword evidence="2" id="KW-1003">Cell membrane</keyword>
<dbReference type="GO" id="GO:0009061">
    <property type="term" value="P:anaerobic respiration"/>
    <property type="evidence" value="ECO:0007669"/>
    <property type="project" value="TreeGrafter"/>
</dbReference>
<keyword evidence="3 6" id="KW-0812">Transmembrane</keyword>
<feature type="transmembrane region" description="Helical" evidence="6">
    <location>
        <begin position="26"/>
        <end position="47"/>
    </location>
</feature>
<evidence type="ECO:0000256" key="1">
    <source>
        <dbReference type="ARBA" id="ARBA00004651"/>
    </source>
</evidence>
<accession>A0A4Y3V7B4</accession>
<protein>
    <submittedName>
        <fullName evidence="8">Formate dehydrogenase subunit gamma</fullName>
    </submittedName>
</protein>
<sequence>MARPEPEGRVRRFSTAERMVHRATGYLMLLCLASAACLYFGPLAQLVGRRHLMVTVHEWSGISLPLPSLLGLFSPAFRADLRRLNRFAVYDRQWLRAVRRRRKSPEARPAGKFNAGQKLYAGWIAGAVLVMMFTGLLMWFMGLLPFISRTSAIFVHDVLAWATTFVVLGHMRKALEDPEARLGMRTGYVNRSWAQRYHSRWLREEHVGDLSERRTVE</sequence>
<dbReference type="InterPro" id="IPR051817">
    <property type="entry name" value="FDH_cytochrome_b556_subunit"/>
</dbReference>
<dbReference type="Pfam" id="PF01292">
    <property type="entry name" value="Ni_hydr_CYTB"/>
    <property type="match status" value="1"/>
</dbReference>
<feature type="transmembrane region" description="Helical" evidence="6">
    <location>
        <begin position="119"/>
        <end position="141"/>
    </location>
</feature>
<dbReference type="AlphaFoldDB" id="A0A4Y3V7B4"/>
<dbReference type="PANTHER" id="PTHR30074">
    <property type="entry name" value="FORMATE DEHYDROGENASE, NITRATE-INDUCIBLE, CYTOCHROME B556 FDN SUBUNIT"/>
    <property type="match status" value="1"/>
</dbReference>
<proteinExistence type="predicted"/>
<reference evidence="8 9" key="1">
    <citation type="submission" date="2019-06" db="EMBL/GenBank/DDBJ databases">
        <title>Whole genome shotgun sequence of Streptomyces spinoverrucosus NBRC 14228.</title>
        <authorList>
            <person name="Hosoyama A."/>
            <person name="Uohara A."/>
            <person name="Ohji S."/>
            <person name="Ichikawa N."/>
        </authorList>
    </citation>
    <scope>NUCLEOTIDE SEQUENCE [LARGE SCALE GENOMIC DNA]</scope>
    <source>
        <strain evidence="8 9">NBRC 14228</strain>
    </source>
</reference>
<keyword evidence="9" id="KW-1185">Reference proteome</keyword>
<dbReference type="GO" id="GO:0009326">
    <property type="term" value="C:formate dehydrogenase complex"/>
    <property type="evidence" value="ECO:0007669"/>
    <property type="project" value="TreeGrafter"/>
</dbReference>
<comment type="caution">
    <text evidence="8">The sequence shown here is derived from an EMBL/GenBank/DDBJ whole genome shotgun (WGS) entry which is preliminary data.</text>
</comment>
<gene>
    <name evidence="8" type="primary">fdoI</name>
    <name evidence="8" type="ORF">SSP24_03790</name>
</gene>
<dbReference type="GO" id="GO:0036397">
    <property type="term" value="F:formate dehydrogenase (quinone) activity"/>
    <property type="evidence" value="ECO:0007669"/>
    <property type="project" value="TreeGrafter"/>
</dbReference>
<dbReference type="GO" id="GO:0005886">
    <property type="term" value="C:plasma membrane"/>
    <property type="evidence" value="ECO:0007669"/>
    <property type="project" value="UniProtKB-SubCell"/>
</dbReference>
<dbReference type="Gene3D" id="1.20.950.20">
    <property type="entry name" value="Transmembrane di-heme cytochromes, Chain C"/>
    <property type="match status" value="1"/>
</dbReference>
<dbReference type="InterPro" id="IPR011577">
    <property type="entry name" value="Cyt_b561_bac/Ni-Hgenase"/>
</dbReference>
<evidence type="ECO:0000259" key="7">
    <source>
        <dbReference type="Pfam" id="PF01292"/>
    </source>
</evidence>
<keyword evidence="5 6" id="KW-0472">Membrane</keyword>
<feature type="transmembrane region" description="Helical" evidence="6">
    <location>
        <begin position="153"/>
        <end position="171"/>
    </location>
</feature>
<dbReference type="GO" id="GO:0022904">
    <property type="term" value="P:respiratory electron transport chain"/>
    <property type="evidence" value="ECO:0007669"/>
    <property type="project" value="InterPro"/>
</dbReference>